<dbReference type="EMBL" id="JACGWN010000014">
    <property type="protein sequence ID" value="KAL0406320.1"/>
    <property type="molecule type" value="Genomic_DNA"/>
</dbReference>
<protein>
    <submittedName>
        <fullName evidence="2">Uncharacterized protein</fullName>
    </submittedName>
</protein>
<reference evidence="2" key="1">
    <citation type="submission" date="2020-06" db="EMBL/GenBank/DDBJ databases">
        <authorList>
            <person name="Li T."/>
            <person name="Hu X."/>
            <person name="Zhang T."/>
            <person name="Song X."/>
            <person name="Zhang H."/>
            <person name="Dai N."/>
            <person name="Sheng W."/>
            <person name="Hou X."/>
            <person name="Wei L."/>
        </authorList>
    </citation>
    <scope>NUCLEOTIDE SEQUENCE</scope>
    <source>
        <strain evidence="2">KEN1</strain>
        <tissue evidence="2">Leaf</tissue>
    </source>
</reference>
<accession>A0AAW2TPH8</accession>
<feature type="compositionally biased region" description="Acidic residues" evidence="1">
    <location>
        <begin position="47"/>
        <end position="57"/>
    </location>
</feature>
<feature type="compositionally biased region" description="Acidic residues" evidence="1">
    <location>
        <begin position="1"/>
        <end position="29"/>
    </location>
</feature>
<sequence>MGGMEETVDLDEDADLVDSDYDLSTEVDDGDRLFDDHVDDRTTSDIPIDDNMELSAG</sequence>
<feature type="compositionally biased region" description="Basic and acidic residues" evidence="1">
    <location>
        <begin position="30"/>
        <end position="43"/>
    </location>
</feature>
<name>A0AAW2TPH8_9LAMI</name>
<gene>
    <name evidence="2" type="ORF">Slati_3945900</name>
</gene>
<proteinExistence type="predicted"/>
<evidence type="ECO:0000256" key="1">
    <source>
        <dbReference type="SAM" id="MobiDB-lite"/>
    </source>
</evidence>
<evidence type="ECO:0000313" key="2">
    <source>
        <dbReference type="EMBL" id="KAL0406320.1"/>
    </source>
</evidence>
<feature type="region of interest" description="Disordered" evidence="1">
    <location>
        <begin position="1"/>
        <end position="57"/>
    </location>
</feature>
<reference evidence="2" key="2">
    <citation type="journal article" date="2024" name="Plant">
        <title>Genomic evolution and insights into agronomic trait innovations of Sesamum species.</title>
        <authorList>
            <person name="Miao H."/>
            <person name="Wang L."/>
            <person name="Qu L."/>
            <person name="Liu H."/>
            <person name="Sun Y."/>
            <person name="Le M."/>
            <person name="Wang Q."/>
            <person name="Wei S."/>
            <person name="Zheng Y."/>
            <person name="Lin W."/>
            <person name="Duan Y."/>
            <person name="Cao H."/>
            <person name="Xiong S."/>
            <person name="Wang X."/>
            <person name="Wei L."/>
            <person name="Li C."/>
            <person name="Ma Q."/>
            <person name="Ju M."/>
            <person name="Zhao R."/>
            <person name="Li G."/>
            <person name="Mu C."/>
            <person name="Tian Q."/>
            <person name="Mei H."/>
            <person name="Zhang T."/>
            <person name="Gao T."/>
            <person name="Zhang H."/>
        </authorList>
    </citation>
    <scope>NUCLEOTIDE SEQUENCE</scope>
    <source>
        <strain evidence="2">KEN1</strain>
    </source>
</reference>
<comment type="caution">
    <text evidence="2">The sequence shown here is derived from an EMBL/GenBank/DDBJ whole genome shotgun (WGS) entry which is preliminary data.</text>
</comment>
<organism evidence="2">
    <name type="scientific">Sesamum latifolium</name>
    <dbReference type="NCBI Taxonomy" id="2727402"/>
    <lineage>
        <taxon>Eukaryota</taxon>
        <taxon>Viridiplantae</taxon>
        <taxon>Streptophyta</taxon>
        <taxon>Embryophyta</taxon>
        <taxon>Tracheophyta</taxon>
        <taxon>Spermatophyta</taxon>
        <taxon>Magnoliopsida</taxon>
        <taxon>eudicotyledons</taxon>
        <taxon>Gunneridae</taxon>
        <taxon>Pentapetalae</taxon>
        <taxon>asterids</taxon>
        <taxon>lamiids</taxon>
        <taxon>Lamiales</taxon>
        <taxon>Pedaliaceae</taxon>
        <taxon>Sesamum</taxon>
    </lineage>
</organism>
<dbReference type="AlphaFoldDB" id="A0AAW2TPH8"/>